<feature type="compositionally biased region" description="Polar residues" evidence="6">
    <location>
        <begin position="708"/>
        <end position="727"/>
    </location>
</feature>
<dbReference type="Gene3D" id="3.30.565.10">
    <property type="entry name" value="Histidine kinase-like ATPase, C-terminal domain"/>
    <property type="match status" value="1"/>
</dbReference>
<feature type="compositionally biased region" description="Pro residues" evidence="6">
    <location>
        <begin position="757"/>
        <end position="773"/>
    </location>
</feature>
<dbReference type="SUPFAM" id="SSF55874">
    <property type="entry name" value="ATPase domain of HSP90 chaperone/DNA topoisomerase II/histidine kinase"/>
    <property type="match status" value="1"/>
</dbReference>
<feature type="signal peptide" evidence="8">
    <location>
        <begin position="1"/>
        <end position="23"/>
    </location>
</feature>
<evidence type="ECO:0000256" key="7">
    <source>
        <dbReference type="SAM" id="Phobius"/>
    </source>
</evidence>
<accession>A0ABW2KPS9</accession>
<evidence type="ECO:0000256" key="2">
    <source>
        <dbReference type="ARBA" id="ARBA00012438"/>
    </source>
</evidence>
<proteinExistence type="predicted"/>
<dbReference type="RefSeq" id="WP_379874043.1">
    <property type="nucleotide sequence ID" value="NZ_JBHTBH010000018.1"/>
</dbReference>
<feature type="chain" id="PRO_5047265479" description="histidine kinase" evidence="8">
    <location>
        <begin position="24"/>
        <end position="908"/>
    </location>
</feature>
<dbReference type="EMBL" id="JBHTBH010000018">
    <property type="protein sequence ID" value="MFC7331295.1"/>
    <property type="molecule type" value="Genomic_DNA"/>
</dbReference>
<dbReference type="Pfam" id="PF02518">
    <property type="entry name" value="HATPase_c"/>
    <property type="match status" value="1"/>
</dbReference>
<protein>
    <recommendedName>
        <fullName evidence="2">histidine kinase</fullName>
        <ecNumber evidence="2">2.7.13.3</ecNumber>
    </recommendedName>
</protein>
<feature type="transmembrane region" description="Helical" evidence="7">
    <location>
        <begin position="301"/>
        <end position="323"/>
    </location>
</feature>
<keyword evidence="5" id="KW-0418">Kinase</keyword>
<keyword evidence="11" id="KW-1185">Reference proteome</keyword>
<keyword evidence="3" id="KW-0597">Phosphoprotein</keyword>
<evidence type="ECO:0000313" key="11">
    <source>
        <dbReference type="Proteomes" id="UP001596540"/>
    </source>
</evidence>
<dbReference type="InterPro" id="IPR013587">
    <property type="entry name" value="Nitrate/nitrite_sensing"/>
</dbReference>
<dbReference type="Proteomes" id="UP001596540">
    <property type="component" value="Unassembled WGS sequence"/>
</dbReference>
<evidence type="ECO:0000259" key="9">
    <source>
        <dbReference type="SMART" id="SM00387"/>
    </source>
</evidence>
<feature type="region of interest" description="Disordered" evidence="6">
    <location>
        <begin position="664"/>
        <end position="908"/>
    </location>
</feature>
<evidence type="ECO:0000256" key="8">
    <source>
        <dbReference type="SAM" id="SignalP"/>
    </source>
</evidence>
<dbReference type="EC" id="2.7.13.3" evidence="2"/>
<evidence type="ECO:0000313" key="10">
    <source>
        <dbReference type="EMBL" id="MFC7331295.1"/>
    </source>
</evidence>
<keyword evidence="7" id="KW-1133">Transmembrane helix</keyword>
<keyword evidence="7" id="KW-0472">Membrane</keyword>
<dbReference type="InterPro" id="IPR036890">
    <property type="entry name" value="HATPase_C_sf"/>
</dbReference>
<name>A0ABW2KPS9_9ACTN</name>
<evidence type="ECO:0000256" key="5">
    <source>
        <dbReference type="ARBA" id="ARBA00022777"/>
    </source>
</evidence>
<keyword evidence="8" id="KW-0732">Signal</keyword>
<evidence type="ECO:0000256" key="4">
    <source>
        <dbReference type="ARBA" id="ARBA00022679"/>
    </source>
</evidence>
<organism evidence="10 11">
    <name type="scientific">Marinactinospora rubrisoli</name>
    <dbReference type="NCBI Taxonomy" id="2715399"/>
    <lineage>
        <taxon>Bacteria</taxon>
        <taxon>Bacillati</taxon>
        <taxon>Actinomycetota</taxon>
        <taxon>Actinomycetes</taxon>
        <taxon>Streptosporangiales</taxon>
        <taxon>Nocardiopsidaceae</taxon>
        <taxon>Marinactinospora</taxon>
    </lineage>
</organism>
<evidence type="ECO:0000256" key="1">
    <source>
        <dbReference type="ARBA" id="ARBA00000085"/>
    </source>
</evidence>
<dbReference type="InterPro" id="IPR050428">
    <property type="entry name" value="TCS_sensor_his_kinase"/>
</dbReference>
<dbReference type="SMART" id="SM00387">
    <property type="entry name" value="HATPase_c"/>
    <property type="match status" value="1"/>
</dbReference>
<reference evidence="11" key="1">
    <citation type="journal article" date="2019" name="Int. J. Syst. Evol. Microbiol.">
        <title>The Global Catalogue of Microorganisms (GCM) 10K type strain sequencing project: providing services to taxonomists for standard genome sequencing and annotation.</title>
        <authorList>
            <consortium name="The Broad Institute Genomics Platform"/>
            <consortium name="The Broad Institute Genome Sequencing Center for Infectious Disease"/>
            <person name="Wu L."/>
            <person name="Ma J."/>
        </authorList>
    </citation>
    <scope>NUCLEOTIDE SEQUENCE [LARGE SCALE GENOMIC DNA]</scope>
    <source>
        <strain evidence="11">CGMCC 4.7382</strain>
    </source>
</reference>
<feature type="compositionally biased region" description="Basic and acidic residues" evidence="6">
    <location>
        <begin position="729"/>
        <end position="755"/>
    </location>
</feature>
<dbReference type="PANTHER" id="PTHR45436:SF5">
    <property type="entry name" value="SENSOR HISTIDINE KINASE TRCS"/>
    <property type="match status" value="1"/>
</dbReference>
<comment type="catalytic activity">
    <reaction evidence="1">
        <text>ATP + protein L-histidine = ADP + protein N-phospho-L-histidine.</text>
        <dbReference type="EC" id="2.7.13.3"/>
    </reaction>
</comment>
<dbReference type="Pfam" id="PF08376">
    <property type="entry name" value="NIT"/>
    <property type="match status" value="1"/>
</dbReference>
<feature type="domain" description="Histidine kinase/HSP90-like ATPase" evidence="9">
    <location>
        <begin position="509"/>
        <end position="622"/>
    </location>
</feature>
<gene>
    <name evidence="10" type="ORF">ACFQRF_26490</name>
</gene>
<keyword evidence="4" id="KW-0808">Transferase</keyword>
<evidence type="ECO:0000256" key="3">
    <source>
        <dbReference type="ARBA" id="ARBA00022553"/>
    </source>
</evidence>
<dbReference type="PANTHER" id="PTHR45436">
    <property type="entry name" value="SENSOR HISTIDINE KINASE YKOH"/>
    <property type="match status" value="1"/>
</dbReference>
<keyword evidence="7" id="KW-0812">Transmembrane</keyword>
<feature type="compositionally biased region" description="Low complexity" evidence="6">
    <location>
        <begin position="782"/>
        <end position="793"/>
    </location>
</feature>
<dbReference type="InterPro" id="IPR003594">
    <property type="entry name" value="HATPase_dom"/>
</dbReference>
<evidence type="ECO:0000256" key="6">
    <source>
        <dbReference type="SAM" id="MobiDB-lite"/>
    </source>
</evidence>
<sequence length="908" mass="96334">MLIPSITFLLLFLSLSGATLAQAFSLRAATAEGESGVLLFHAMVELQQERRLAAEYLAAPSDRRQQAFQEQVSASDEAIRAMGTREEQPGYGGAEAEQADALFALLDERPVLREEVTGRGIGDDEAIERYSDLVERGHRLYDARGRNLQDGPAVAAAATAADLMHTQELLARSDALLSAGIAAGELTPGERNQFTGLVASHQAHLHSVGADLTGDTADTHEALHDSPQWAELAAVAQAVSEQEPEIATDPVTGEQERSDALPAAVDGWREAADTVDAELIALADLQVDAAVAAADSAAARILTVAIGGGVIAMIAGTLAYAVASRSAGRLTHRLARLRADTLSLANDDLPKIVRRLQDGEPVDVDRELTTLDYGADEVGQVADAFNNAQRTAVSAAVKQAEIRAGVNRVFLGIAHRNQSLVQRQLQLLDRVEREEDDPDLLEDLFQLDHLATRGRRNAENLIILGGAQPGRRWRNPIPLVDILRGAVSETEEYARVKLRVVPTLTLRGAVVADIIHLVAELVENATAFSPPHTKVDIHSEIVPKGVVVEIEDRGLGMSEEDYAAANRTLSHAPEFDVMALNEDSRLGLFVVARLAAKHDIAVQLCPSPYGGTRAVILIPAALIATQEGTAPTWPARPAEPAWREGGLPAPAAEERAGDLLAPQDAEAAEQRPGAPLRLRATPPRPAHDDSAEPAPDGLRPPRHARPVTGTSGNSARSLDSVPYNGTGQEEDRSTRREQEAAAAWDEHTTPPEDAARPPLPARRPRGVPAPAPADTPGTNGDPAVGPAVGPATTGTGGRPPLPKRRRQTHLAPQLRDDHVPTATAGAPARSARSPEDVRRMLSAFQSGTRRARETEDGPAEWPAPVPAGTDAGPHSAPDRPGGGDRPADTGPADGRTGRPSGDHSHESE</sequence>
<comment type="caution">
    <text evidence="10">The sequence shown here is derived from an EMBL/GenBank/DDBJ whole genome shotgun (WGS) entry which is preliminary data.</text>
</comment>
<feature type="compositionally biased region" description="Low complexity" evidence="6">
    <location>
        <begin position="671"/>
        <end position="681"/>
    </location>
</feature>